<evidence type="ECO:0000256" key="1">
    <source>
        <dbReference type="ARBA" id="ARBA00007816"/>
    </source>
</evidence>
<evidence type="ECO:0000256" key="4">
    <source>
        <dbReference type="ARBA" id="ARBA00048988"/>
    </source>
</evidence>
<dbReference type="AlphaFoldDB" id="A0A7L9FIU4"/>
<dbReference type="InterPro" id="IPR008571">
    <property type="entry name" value="HerA-like"/>
</dbReference>
<comment type="catalytic activity">
    <reaction evidence="4">
        <text>ATP + H2O = ADP + phosphate + H(+)</text>
        <dbReference type="Rhea" id="RHEA:13065"/>
        <dbReference type="ChEBI" id="CHEBI:15377"/>
        <dbReference type="ChEBI" id="CHEBI:15378"/>
        <dbReference type="ChEBI" id="CHEBI:30616"/>
        <dbReference type="ChEBI" id="CHEBI:43474"/>
        <dbReference type="ChEBI" id="CHEBI:456216"/>
        <dbReference type="EC" id="5.6.2.4"/>
    </reaction>
</comment>
<evidence type="ECO:0000256" key="2">
    <source>
        <dbReference type="ARBA" id="ARBA00034617"/>
    </source>
</evidence>
<dbReference type="GO" id="GO:0043138">
    <property type="term" value="F:3'-5' DNA helicase activity"/>
    <property type="evidence" value="ECO:0007669"/>
    <property type="project" value="UniProtKB-EC"/>
</dbReference>
<dbReference type="EMBL" id="CP062310">
    <property type="protein sequence ID" value="QOJ78816.1"/>
    <property type="molecule type" value="Genomic_DNA"/>
</dbReference>
<dbReference type="GO" id="GO:0043139">
    <property type="term" value="F:5'-3' DNA helicase activity"/>
    <property type="evidence" value="ECO:0007669"/>
    <property type="project" value="UniProtKB-EC"/>
</dbReference>
<feature type="domain" description="Helicase HerA central" evidence="5">
    <location>
        <begin position="134"/>
        <end position="320"/>
    </location>
</feature>
<dbReference type="Pfam" id="PF01935">
    <property type="entry name" value="DUF87"/>
    <property type="match status" value="1"/>
</dbReference>
<comment type="catalytic activity">
    <reaction evidence="2">
        <text>Couples ATP hydrolysis with the unwinding of duplex DNA by translocating in the 3'-5' direction.</text>
        <dbReference type="EC" id="5.6.2.4"/>
    </reaction>
</comment>
<evidence type="ECO:0000313" key="7">
    <source>
        <dbReference type="Proteomes" id="UP000594121"/>
    </source>
</evidence>
<protein>
    <submittedName>
        <fullName evidence="6">ATP-binding protein</fullName>
    </submittedName>
</protein>
<dbReference type="Gene3D" id="3.40.50.300">
    <property type="entry name" value="P-loop containing nucleotide triphosphate hydrolases"/>
    <property type="match status" value="2"/>
</dbReference>
<gene>
    <name evidence="6" type="ORF">IG193_08725</name>
</gene>
<organism evidence="6 7">
    <name type="scientific">Infirmifilum lucidum</name>
    <dbReference type="NCBI Taxonomy" id="2776706"/>
    <lineage>
        <taxon>Archaea</taxon>
        <taxon>Thermoproteota</taxon>
        <taxon>Thermoprotei</taxon>
        <taxon>Thermofilales</taxon>
        <taxon>Thermofilaceae</taxon>
        <taxon>Infirmifilum</taxon>
    </lineage>
</organism>
<keyword evidence="7" id="KW-1185">Reference proteome</keyword>
<dbReference type="InterPro" id="IPR002789">
    <property type="entry name" value="HerA_central"/>
</dbReference>
<accession>A0A7L9FIU4</accession>
<reference evidence="6 7" key="1">
    <citation type="submission" date="2020-10" db="EMBL/GenBank/DDBJ databases">
        <title>Thermofilum lucidum 3507LT sp. nov. a novel member of Thermofilaceae family isolated from Chile hot spring, and proposal of description order Thermofilales.</title>
        <authorList>
            <person name="Zayulina K.S."/>
            <person name="Elcheninov A.G."/>
            <person name="Toshchakov S.V."/>
            <person name="Kublanov I.V."/>
        </authorList>
    </citation>
    <scope>NUCLEOTIDE SEQUENCE [LARGE SCALE GENOMIC DNA]</scope>
    <source>
        <strain evidence="6 7">3507LT</strain>
    </source>
</reference>
<dbReference type="PANTHER" id="PTHR42957">
    <property type="entry name" value="HELICASE MJ1565-RELATED"/>
    <property type="match status" value="1"/>
</dbReference>
<dbReference type="KEGG" id="thel:IG193_08725"/>
<dbReference type="InterPro" id="IPR027417">
    <property type="entry name" value="P-loop_NTPase"/>
</dbReference>
<dbReference type="GO" id="GO:0005524">
    <property type="term" value="F:ATP binding"/>
    <property type="evidence" value="ECO:0007669"/>
    <property type="project" value="UniProtKB-KW"/>
</dbReference>
<evidence type="ECO:0000259" key="5">
    <source>
        <dbReference type="Pfam" id="PF01935"/>
    </source>
</evidence>
<keyword evidence="6" id="KW-0067">ATP-binding</keyword>
<comment type="catalytic activity">
    <reaction evidence="3">
        <text>ATP + H2O = ADP + phosphate + H(+)</text>
        <dbReference type="Rhea" id="RHEA:13065"/>
        <dbReference type="ChEBI" id="CHEBI:15377"/>
        <dbReference type="ChEBI" id="CHEBI:15378"/>
        <dbReference type="ChEBI" id="CHEBI:30616"/>
        <dbReference type="ChEBI" id="CHEBI:43474"/>
        <dbReference type="ChEBI" id="CHEBI:456216"/>
        <dbReference type="EC" id="5.6.2.3"/>
    </reaction>
</comment>
<evidence type="ECO:0000313" key="6">
    <source>
        <dbReference type="EMBL" id="QOJ78816.1"/>
    </source>
</evidence>
<dbReference type="RefSeq" id="WP_192818788.1">
    <property type="nucleotide sequence ID" value="NZ_CP062310.1"/>
</dbReference>
<name>A0A7L9FIU4_9CREN</name>
<dbReference type="InParanoid" id="A0A7L9FIU4"/>
<dbReference type="SUPFAM" id="SSF52540">
    <property type="entry name" value="P-loop containing nucleoside triphosphate hydrolases"/>
    <property type="match status" value="1"/>
</dbReference>
<sequence>MEKVGVVISRTPPTELAFEFEVLEPGAIATGDFVEVPVERGALLARVAGMQAVNAAFSELGVVTEASEYGLRLPSAALLSSEVHVARARALEVITEDGELAPPLHPPSPGTPVYKASRESISRLLGFREGGVWLGEVWHSGVDALLDPESLVCHHVAVVGATGSGKSHTLGVLSEELLEHGYPVVVVDVHGEYGFLAEEGYRARALKLTGVSLKPGLLSPDAVAEATEMTEVQRDLLHLAYDGLEGVELGDVIESVERVAREYGFRRETVVGVIRRLKTLKSMGVFAGSEGGVPPEELVEEGSATVLEVGLGLPERAVNALVGTVVWLLFEARRSGAVPGFALVVDEAQRFLPQEEDTFSRRALRVLAREGRKFRTGIMVASQRVVGLDKDVLSQSGTKVVLRMDSVTDLSMLKLLLGQSARLVPHLPRGVAIVAGVTVRYPVMVKVRGRKS</sequence>
<keyword evidence="6" id="KW-0547">Nucleotide-binding</keyword>
<dbReference type="GeneID" id="59149975"/>
<proteinExistence type="inferred from homology"/>
<dbReference type="PANTHER" id="PTHR42957:SF1">
    <property type="entry name" value="HELICASE MJ1565-RELATED"/>
    <property type="match status" value="1"/>
</dbReference>
<comment type="similarity">
    <text evidence="1">Belongs to the HerA family.</text>
</comment>
<dbReference type="Proteomes" id="UP000594121">
    <property type="component" value="Chromosome"/>
</dbReference>
<evidence type="ECO:0000256" key="3">
    <source>
        <dbReference type="ARBA" id="ARBA00048954"/>
    </source>
</evidence>